<reference evidence="2" key="1">
    <citation type="submission" date="2021-02" db="EMBL/GenBank/DDBJ databases">
        <title>Genome-Resolved Metagenomics of a Microbial Community Performing Photosynthetic Biological Nutrient Removal.</title>
        <authorList>
            <person name="Mcdaniel E.A."/>
        </authorList>
    </citation>
    <scope>NUCLEOTIDE SEQUENCE</scope>
    <source>
        <strain evidence="2">UWPOB_OBS1</strain>
    </source>
</reference>
<feature type="transmembrane region" description="Helical" evidence="1">
    <location>
        <begin position="101"/>
        <end position="123"/>
    </location>
</feature>
<protein>
    <submittedName>
        <fullName evidence="2">Uncharacterized protein</fullName>
    </submittedName>
</protein>
<keyword evidence="1" id="KW-0812">Transmembrane</keyword>
<feature type="transmembrane region" description="Helical" evidence="1">
    <location>
        <begin position="322"/>
        <end position="339"/>
    </location>
</feature>
<proteinExistence type="predicted"/>
<dbReference type="AlphaFoldDB" id="A0A8J7PME0"/>
<dbReference type="EMBL" id="JAFLCK010000012">
    <property type="protein sequence ID" value="MBN8660602.1"/>
    <property type="molecule type" value="Genomic_DNA"/>
</dbReference>
<dbReference type="Proteomes" id="UP000664277">
    <property type="component" value="Unassembled WGS sequence"/>
</dbReference>
<organism evidence="2 3">
    <name type="scientific">Candidatus Obscuribacter phosphatis</name>
    <dbReference type="NCBI Taxonomy" id="1906157"/>
    <lineage>
        <taxon>Bacteria</taxon>
        <taxon>Bacillati</taxon>
        <taxon>Candidatus Melainabacteria</taxon>
        <taxon>Candidatus Obscuribacterales</taxon>
        <taxon>Candidatus Obscuribacteraceae</taxon>
        <taxon>Candidatus Obscuribacter</taxon>
    </lineage>
</organism>
<sequence>MESMRSSAQSSAQVSKSDKSCKFIFIAALLFFLAGLLHYIMSPLAIAGDTAMYLQCGQLLWQGQLPYIDFLDLNPPLIMYISMIPALMSKLFAFNLALAGALFTSFLALFAFMLTAGCANFVLRRMAEEQPENSHKTAFLATALFTPVLLNGFAMFDFGQREHLYSLFLLPYFLLRYGRYLPVCPEAQSAKVTGQAHNSERLLAVLVGLSFGLMLSFKPHFLLAPALLELYWLARYRKPRLLLSPEIIVAPLPMVLYLGSFFIMPADIKAIYFGEIAPLLVKGYACFNIVKDVVVNMVWRFSIAAYFLSLLLLLAIPKQLALRAPLAIMLSAALALIELQQKFWNYHALPLYLWEAFILLLVLILFCRALRGTVKKTFAYGALGTSFLVFQGGCFLFHDLVEKNWLRPWDKYLAQNSQAGDSALLLDTSDTPWFKTALRFNLKPGSRYLWLYAVPMLQYQIDNGKAQEREKATAALEALFANLAKEIDSRKPKYVLIKRKEAFGMKPELDFHRFLLDRGLAAPLSQYDTVEDYGDNLLLVRKITGKRQG</sequence>
<feature type="transmembrane region" description="Helical" evidence="1">
    <location>
        <begin position="377"/>
        <end position="397"/>
    </location>
</feature>
<comment type="caution">
    <text evidence="2">The sequence shown here is derived from an EMBL/GenBank/DDBJ whole genome shotgun (WGS) entry which is preliminary data.</text>
</comment>
<accession>A0A8J7PME0</accession>
<feature type="transmembrane region" description="Helical" evidence="1">
    <location>
        <begin position="351"/>
        <end position="371"/>
    </location>
</feature>
<keyword evidence="1" id="KW-1133">Transmembrane helix</keyword>
<evidence type="ECO:0000313" key="2">
    <source>
        <dbReference type="EMBL" id="MBN8660602.1"/>
    </source>
</evidence>
<feature type="transmembrane region" description="Helical" evidence="1">
    <location>
        <begin position="240"/>
        <end position="264"/>
    </location>
</feature>
<feature type="transmembrane region" description="Helical" evidence="1">
    <location>
        <begin position="202"/>
        <end position="228"/>
    </location>
</feature>
<keyword evidence="1" id="KW-0472">Membrane</keyword>
<feature type="transmembrane region" description="Helical" evidence="1">
    <location>
        <begin position="138"/>
        <end position="156"/>
    </location>
</feature>
<name>A0A8J7PME0_9BACT</name>
<feature type="transmembrane region" description="Helical" evidence="1">
    <location>
        <begin position="21"/>
        <end position="41"/>
    </location>
</feature>
<gene>
    <name evidence="2" type="ORF">J0M35_09585</name>
</gene>
<evidence type="ECO:0000313" key="3">
    <source>
        <dbReference type="Proteomes" id="UP000664277"/>
    </source>
</evidence>
<feature type="transmembrane region" description="Helical" evidence="1">
    <location>
        <begin position="297"/>
        <end position="316"/>
    </location>
</feature>
<evidence type="ECO:0000256" key="1">
    <source>
        <dbReference type="SAM" id="Phobius"/>
    </source>
</evidence>